<dbReference type="Proteomes" id="UP000095558">
    <property type="component" value="Unassembled WGS sequence"/>
</dbReference>
<dbReference type="EMBL" id="CYZV01000031">
    <property type="protein sequence ID" value="CUO57436.1"/>
    <property type="molecule type" value="Genomic_DNA"/>
</dbReference>
<reference evidence="1 2" key="1">
    <citation type="submission" date="2015-09" db="EMBL/GenBank/DDBJ databases">
        <authorList>
            <consortium name="Pathogen Informatics"/>
        </authorList>
    </citation>
    <scope>NUCLEOTIDE SEQUENCE [LARGE SCALE GENOMIC DNA]</scope>
    <source>
        <strain evidence="1 2">2789STDY5834855</strain>
    </source>
</reference>
<proteinExistence type="predicted"/>
<dbReference type="RefSeq" id="WP_042401364.1">
    <property type="nucleotide sequence ID" value="NZ_CYZV01000031.1"/>
</dbReference>
<sequence>MRREWLNPELVNLQVNQTREELDCETENGGEKCIWPHDHICPKCGKDFGHKFGSHIAWEIHKGCCNGNGDNDDTVPKS</sequence>
<evidence type="ECO:0000313" key="1">
    <source>
        <dbReference type="EMBL" id="CUO57436.1"/>
    </source>
</evidence>
<dbReference type="GeneID" id="83012965"/>
<accession>A0A174G8D2</accession>
<name>A0A174G8D2_9CLOT</name>
<organism evidence="1 2">
    <name type="scientific">Clostridium disporicum</name>
    <dbReference type="NCBI Taxonomy" id="84024"/>
    <lineage>
        <taxon>Bacteria</taxon>
        <taxon>Bacillati</taxon>
        <taxon>Bacillota</taxon>
        <taxon>Clostridia</taxon>
        <taxon>Eubacteriales</taxon>
        <taxon>Clostridiaceae</taxon>
        <taxon>Clostridium</taxon>
    </lineage>
</organism>
<dbReference type="AlphaFoldDB" id="A0A174G8D2"/>
<protein>
    <submittedName>
        <fullName evidence="1">Uncharacterized protein</fullName>
    </submittedName>
</protein>
<gene>
    <name evidence="1" type="ORF">ERS852470_02739</name>
</gene>
<evidence type="ECO:0000313" key="2">
    <source>
        <dbReference type="Proteomes" id="UP000095558"/>
    </source>
</evidence>